<dbReference type="Proteomes" id="UP000015103">
    <property type="component" value="Unassembled WGS sequence"/>
</dbReference>
<accession>T1HJT6</accession>
<dbReference type="InParanoid" id="T1HJT6"/>
<proteinExistence type="predicted"/>
<evidence type="ECO:0000313" key="2">
    <source>
        <dbReference type="Proteomes" id="UP000015103"/>
    </source>
</evidence>
<evidence type="ECO:0000313" key="1">
    <source>
        <dbReference type="EnsemblMetazoa" id="RPRC004308-PA"/>
    </source>
</evidence>
<keyword evidence="2" id="KW-1185">Reference proteome</keyword>
<reference evidence="1" key="1">
    <citation type="submission" date="2015-05" db="UniProtKB">
        <authorList>
            <consortium name="EnsemblMetazoa"/>
        </authorList>
    </citation>
    <scope>IDENTIFICATION</scope>
</reference>
<evidence type="ECO:0008006" key="3">
    <source>
        <dbReference type="Google" id="ProtNLM"/>
    </source>
</evidence>
<protein>
    <recommendedName>
        <fullName evidence="3">H15 domain-containing protein</fullName>
    </recommendedName>
</protein>
<dbReference type="HOGENOM" id="CLU_2213168_0_0_1"/>
<sequence length="109" mass="12443">MAGVHQKKNTMKLAVLCGIIIGINSNQGCTLRQILSRAFWIKKKTLIALLNTAIEQGKVEETAGGLFKVRWRDDEPIRKKRKLTNVTEGCRCYACEHWRTVEKEEGEIQ</sequence>
<name>T1HJT6_RHOPR</name>
<dbReference type="EnsemblMetazoa" id="RPRC004308-RA">
    <property type="protein sequence ID" value="RPRC004308-PA"/>
    <property type="gene ID" value="RPRC004308"/>
</dbReference>
<dbReference type="EMBL" id="ACPB03018407">
    <property type="status" value="NOT_ANNOTATED_CDS"/>
    <property type="molecule type" value="Genomic_DNA"/>
</dbReference>
<dbReference type="VEuPathDB" id="VectorBase:RPRC004308"/>
<organism evidence="1 2">
    <name type="scientific">Rhodnius prolixus</name>
    <name type="common">Triatomid bug</name>
    <dbReference type="NCBI Taxonomy" id="13249"/>
    <lineage>
        <taxon>Eukaryota</taxon>
        <taxon>Metazoa</taxon>
        <taxon>Ecdysozoa</taxon>
        <taxon>Arthropoda</taxon>
        <taxon>Hexapoda</taxon>
        <taxon>Insecta</taxon>
        <taxon>Pterygota</taxon>
        <taxon>Neoptera</taxon>
        <taxon>Paraneoptera</taxon>
        <taxon>Hemiptera</taxon>
        <taxon>Heteroptera</taxon>
        <taxon>Panheteroptera</taxon>
        <taxon>Cimicomorpha</taxon>
        <taxon>Reduviidae</taxon>
        <taxon>Triatominae</taxon>
        <taxon>Rhodnius</taxon>
    </lineage>
</organism>
<dbReference type="AlphaFoldDB" id="T1HJT6"/>